<keyword evidence="6" id="KW-0498">Mitosis</keyword>
<keyword evidence="4" id="KW-0963">Cytoplasm</keyword>
<feature type="compositionally biased region" description="Acidic residues" evidence="9">
    <location>
        <begin position="72"/>
        <end position="85"/>
    </location>
</feature>
<keyword evidence="5" id="KW-0132">Cell division</keyword>
<dbReference type="GO" id="GO:0000922">
    <property type="term" value="C:spindle pole"/>
    <property type="evidence" value="ECO:0007669"/>
    <property type="project" value="UniProtKB-SubCell"/>
</dbReference>
<dbReference type="Proteomes" id="UP000191144">
    <property type="component" value="Chromosome F"/>
</dbReference>
<dbReference type="AlphaFoldDB" id="A0A1G4JZQ5"/>
<keyword evidence="7" id="KW-0206">Cytoskeleton</keyword>
<evidence type="ECO:0000256" key="1">
    <source>
        <dbReference type="ARBA" id="ARBA00004647"/>
    </source>
</evidence>
<dbReference type="InterPro" id="IPR026231">
    <property type="entry name" value="IBD2"/>
</dbReference>
<sequence>MPSFKKTSAKGFPEDGRAEFSVMMQEGVKALTNMLTNHLQESPGFRKHQSMEMYLGNALDSEKDSQRVFEVTESEETPDKDGDEFVEFTSSQCKDEAERTQLAEQVRCKSKGNSGVVRKGPMPRNTANASHHRRRKDVQRDEEQGQEDQEQQEEEEQIVFDTGEQELLSFPGEFSDNLKKMVASSIAQHGPHGTQPNIDFDFDVDVDVDVNMTESPLARNDRPATLAQPAGTRHSRSHCCHEALDTFEYPRGTKTAPDFSKLINNDKPMCMFCEYYVVFGEPPKNMIRWFDRVRGQGAPAPHAHSHAQR</sequence>
<dbReference type="GO" id="GO:0051301">
    <property type="term" value="P:cell division"/>
    <property type="evidence" value="ECO:0007669"/>
    <property type="project" value="UniProtKB-KW"/>
</dbReference>
<gene>
    <name evidence="10" type="ORF">LAME_0F17172G</name>
</gene>
<evidence type="ECO:0000313" key="11">
    <source>
        <dbReference type="Proteomes" id="UP000191144"/>
    </source>
</evidence>
<keyword evidence="8" id="KW-0131">Cell cycle</keyword>
<evidence type="ECO:0000256" key="8">
    <source>
        <dbReference type="ARBA" id="ARBA00023306"/>
    </source>
</evidence>
<comment type="subcellular location">
    <subcellularLocation>
        <location evidence="1">Cytoplasm</location>
        <location evidence="1">Cytoskeleton</location>
        <location evidence="1">Spindle pole</location>
    </subcellularLocation>
</comment>
<dbReference type="GO" id="GO:0007094">
    <property type="term" value="P:mitotic spindle assembly checkpoint signaling"/>
    <property type="evidence" value="ECO:0007669"/>
    <property type="project" value="InterPro"/>
</dbReference>
<comment type="similarity">
    <text evidence="2">Belongs to the IBD2 family.</text>
</comment>
<dbReference type="PRINTS" id="PR02099">
    <property type="entry name" value="PROTEINIBD2"/>
</dbReference>
<evidence type="ECO:0000313" key="10">
    <source>
        <dbReference type="EMBL" id="SCU96713.1"/>
    </source>
</evidence>
<keyword evidence="11" id="KW-1185">Reference proteome</keyword>
<feature type="region of interest" description="Disordered" evidence="9">
    <location>
        <begin position="108"/>
        <end position="156"/>
    </location>
</feature>
<protein>
    <recommendedName>
        <fullName evidence="3">Protein IBD2</fullName>
    </recommendedName>
</protein>
<name>A0A1G4JZQ5_9SACH</name>
<evidence type="ECO:0000256" key="2">
    <source>
        <dbReference type="ARBA" id="ARBA00008285"/>
    </source>
</evidence>
<evidence type="ECO:0000256" key="9">
    <source>
        <dbReference type="SAM" id="MobiDB-lite"/>
    </source>
</evidence>
<proteinExistence type="inferred from homology"/>
<organism evidence="10 11">
    <name type="scientific">Lachancea meyersii CBS 8951</name>
    <dbReference type="NCBI Taxonomy" id="1266667"/>
    <lineage>
        <taxon>Eukaryota</taxon>
        <taxon>Fungi</taxon>
        <taxon>Dikarya</taxon>
        <taxon>Ascomycota</taxon>
        <taxon>Saccharomycotina</taxon>
        <taxon>Saccharomycetes</taxon>
        <taxon>Saccharomycetales</taxon>
        <taxon>Saccharomycetaceae</taxon>
        <taxon>Lachancea</taxon>
    </lineage>
</organism>
<feature type="compositionally biased region" description="Acidic residues" evidence="9">
    <location>
        <begin position="144"/>
        <end position="156"/>
    </location>
</feature>
<dbReference type="OrthoDB" id="4057723at2759"/>
<evidence type="ECO:0000256" key="4">
    <source>
        <dbReference type="ARBA" id="ARBA00022490"/>
    </source>
</evidence>
<accession>A0A1G4JZQ5</accession>
<dbReference type="EMBL" id="LT598477">
    <property type="protein sequence ID" value="SCU96713.1"/>
    <property type="molecule type" value="Genomic_DNA"/>
</dbReference>
<evidence type="ECO:0000256" key="7">
    <source>
        <dbReference type="ARBA" id="ARBA00023212"/>
    </source>
</evidence>
<evidence type="ECO:0000256" key="3">
    <source>
        <dbReference type="ARBA" id="ARBA00018145"/>
    </source>
</evidence>
<evidence type="ECO:0000256" key="6">
    <source>
        <dbReference type="ARBA" id="ARBA00022776"/>
    </source>
</evidence>
<reference evidence="11" key="1">
    <citation type="submission" date="2016-03" db="EMBL/GenBank/DDBJ databases">
        <authorList>
            <person name="Devillers Hugo."/>
        </authorList>
    </citation>
    <scope>NUCLEOTIDE SEQUENCE [LARGE SCALE GENOMIC DNA]</scope>
</reference>
<feature type="region of interest" description="Disordered" evidence="9">
    <location>
        <begin position="62"/>
        <end position="85"/>
    </location>
</feature>
<evidence type="ECO:0000256" key="5">
    <source>
        <dbReference type="ARBA" id="ARBA00022618"/>
    </source>
</evidence>